<dbReference type="PANTHER" id="PTHR30204:SF94">
    <property type="entry name" value="HEAVY METAL-DEPENDENT TRANSCRIPTIONAL REGULATOR HI_0293-RELATED"/>
    <property type="match status" value="1"/>
</dbReference>
<sequence length="170" mass="18875">MADLPIMGTCTIEPISGETVMNIGEAARASGVTAKMIRYYESVGLLAAKARTSAGYRVYGPQEVHSLRFIRQARRLGFLVEDIRRLLALWHDRTRASAEVKAIALDHVADLDRRIAELTEMRDTLAHLANHCHGDDRPDCPIIERLADADLLCEDKRVGCDGLPSVKTQH</sequence>
<dbReference type="GO" id="GO:0003677">
    <property type="term" value="F:DNA binding"/>
    <property type="evidence" value="ECO:0007669"/>
    <property type="project" value="UniProtKB-KW"/>
</dbReference>
<keyword evidence="3" id="KW-0805">Transcription regulation</keyword>
<dbReference type="NCBIfam" id="TIGR02044">
    <property type="entry name" value="CueR"/>
    <property type="match status" value="1"/>
</dbReference>
<dbReference type="Gene3D" id="1.10.1660.10">
    <property type="match status" value="1"/>
</dbReference>
<dbReference type="InterPro" id="IPR011789">
    <property type="entry name" value="CueR"/>
</dbReference>
<evidence type="ECO:0000256" key="3">
    <source>
        <dbReference type="ARBA" id="ARBA00023015"/>
    </source>
</evidence>
<comment type="subcellular location">
    <subcellularLocation>
        <location evidence="1">Cytoplasm</location>
    </subcellularLocation>
</comment>
<evidence type="ECO:0000256" key="5">
    <source>
        <dbReference type="ARBA" id="ARBA00023163"/>
    </source>
</evidence>
<dbReference type="CDD" id="cd01108">
    <property type="entry name" value="HTH_CueR"/>
    <property type="match status" value="1"/>
</dbReference>
<keyword evidence="2" id="KW-0963">Cytoplasm</keyword>
<protein>
    <submittedName>
        <fullName evidence="7">MerR family copper efflux transcriptional regulator</fullName>
    </submittedName>
</protein>
<dbReference type="PROSITE" id="PS50937">
    <property type="entry name" value="HTH_MERR_2"/>
    <property type="match status" value="1"/>
</dbReference>
<dbReference type="PANTHER" id="PTHR30204">
    <property type="entry name" value="REDOX-CYCLING DRUG-SENSING TRANSCRIPTIONAL ACTIVATOR SOXR"/>
    <property type="match status" value="1"/>
</dbReference>
<dbReference type="InterPro" id="IPR000551">
    <property type="entry name" value="MerR-type_HTH_dom"/>
</dbReference>
<dbReference type="InterPro" id="IPR009061">
    <property type="entry name" value="DNA-bd_dom_put_sf"/>
</dbReference>
<evidence type="ECO:0000256" key="4">
    <source>
        <dbReference type="ARBA" id="ARBA00023125"/>
    </source>
</evidence>
<feature type="domain" description="HTH merR-type" evidence="6">
    <location>
        <begin position="20"/>
        <end position="89"/>
    </location>
</feature>
<accession>A0ABD5CQG8</accession>
<organism evidence="7 8">
    <name type="scientific">Paraburkholderia graminis</name>
    <dbReference type="NCBI Taxonomy" id="60548"/>
    <lineage>
        <taxon>Bacteria</taxon>
        <taxon>Pseudomonadati</taxon>
        <taxon>Pseudomonadota</taxon>
        <taxon>Betaproteobacteria</taxon>
        <taxon>Burkholderiales</taxon>
        <taxon>Burkholderiaceae</taxon>
        <taxon>Paraburkholderia</taxon>
    </lineage>
</organism>
<dbReference type="EMBL" id="JAVIZN010000002">
    <property type="protein sequence ID" value="MDR6207321.1"/>
    <property type="molecule type" value="Genomic_DNA"/>
</dbReference>
<reference evidence="7 8" key="1">
    <citation type="submission" date="2023-08" db="EMBL/GenBank/DDBJ databases">
        <title>Genome sequencing of plant associated microbes to promote plant fitness in Sorghum bicolor and Oryza sativa.</title>
        <authorList>
            <person name="Coleman-Derr D."/>
        </authorList>
    </citation>
    <scope>NUCLEOTIDE SEQUENCE [LARGE SCALE GENOMIC DNA]</scope>
    <source>
        <strain evidence="7 8">SLBN-33</strain>
    </source>
</reference>
<dbReference type="PRINTS" id="PR00040">
    <property type="entry name" value="HTHMERR"/>
</dbReference>
<dbReference type="InterPro" id="IPR015358">
    <property type="entry name" value="Tscrpt_reg_MerR_DNA-bd"/>
</dbReference>
<dbReference type="Proteomes" id="UP001245184">
    <property type="component" value="Unassembled WGS sequence"/>
</dbReference>
<dbReference type="SUPFAM" id="SSF46955">
    <property type="entry name" value="Putative DNA-binding domain"/>
    <property type="match status" value="1"/>
</dbReference>
<dbReference type="InterPro" id="IPR047057">
    <property type="entry name" value="MerR_fam"/>
</dbReference>
<evidence type="ECO:0000313" key="7">
    <source>
        <dbReference type="EMBL" id="MDR6207321.1"/>
    </source>
</evidence>
<dbReference type="GO" id="GO:0005737">
    <property type="term" value="C:cytoplasm"/>
    <property type="evidence" value="ECO:0007669"/>
    <property type="project" value="UniProtKB-SubCell"/>
</dbReference>
<dbReference type="Pfam" id="PF00376">
    <property type="entry name" value="MerR"/>
    <property type="match status" value="1"/>
</dbReference>
<evidence type="ECO:0000259" key="6">
    <source>
        <dbReference type="PROSITE" id="PS50937"/>
    </source>
</evidence>
<keyword evidence="5" id="KW-0804">Transcription</keyword>
<dbReference type="Pfam" id="PF09278">
    <property type="entry name" value="MerR-DNA-bind"/>
    <property type="match status" value="1"/>
</dbReference>
<dbReference type="AlphaFoldDB" id="A0ABD5CQG8"/>
<keyword evidence="4" id="KW-0238">DNA-binding</keyword>
<dbReference type="PROSITE" id="PS00552">
    <property type="entry name" value="HTH_MERR_1"/>
    <property type="match status" value="1"/>
</dbReference>
<evidence type="ECO:0000256" key="2">
    <source>
        <dbReference type="ARBA" id="ARBA00022490"/>
    </source>
</evidence>
<name>A0ABD5CQG8_9BURK</name>
<gene>
    <name evidence="7" type="ORF">QF025_006041</name>
</gene>
<evidence type="ECO:0000313" key="8">
    <source>
        <dbReference type="Proteomes" id="UP001245184"/>
    </source>
</evidence>
<dbReference type="SMART" id="SM00422">
    <property type="entry name" value="HTH_MERR"/>
    <property type="match status" value="1"/>
</dbReference>
<proteinExistence type="predicted"/>
<evidence type="ECO:0000256" key="1">
    <source>
        <dbReference type="ARBA" id="ARBA00004496"/>
    </source>
</evidence>
<comment type="caution">
    <text evidence="7">The sequence shown here is derived from an EMBL/GenBank/DDBJ whole genome shotgun (WGS) entry which is preliminary data.</text>
</comment>